<evidence type="ECO:0000256" key="3">
    <source>
        <dbReference type="ARBA" id="ARBA00007244"/>
    </source>
</evidence>
<accession>A0A1I4VLC2</accession>
<evidence type="ECO:0000256" key="9">
    <source>
        <dbReference type="ARBA" id="ARBA00023004"/>
    </source>
</evidence>
<dbReference type="PANTHER" id="PTHR10978:SF5">
    <property type="entry name" value="SUCCINATE DEHYDROGENASE CYTOCHROME B560 SUBUNIT, MITOCHONDRIAL"/>
    <property type="match status" value="1"/>
</dbReference>
<evidence type="ECO:0000256" key="4">
    <source>
        <dbReference type="ARBA" id="ARBA00020076"/>
    </source>
</evidence>
<dbReference type="NCBIfam" id="TIGR02970">
    <property type="entry name" value="succ_dehyd_cytB"/>
    <property type="match status" value="1"/>
</dbReference>
<evidence type="ECO:0000256" key="12">
    <source>
        <dbReference type="PIRSR" id="PIRSR000178-1"/>
    </source>
</evidence>
<proteinExistence type="inferred from homology"/>
<evidence type="ECO:0000313" key="14">
    <source>
        <dbReference type="EMBL" id="PKR89641.1"/>
    </source>
</evidence>
<dbReference type="CDD" id="cd03499">
    <property type="entry name" value="SQR_TypeC_SdhC"/>
    <property type="match status" value="1"/>
</dbReference>
<keyword evidence="15" id="KW-1185">Reference proteome</keyword>
<dbReference type="SUPFAM" id="SSF81343">
    <property type="entry name" value="Fumarate reductase respiratory complex transmembrane subunits"/>
    <property type="match status" value="1"/>
</dbReference>
<dbReference type="InterPro" id="IPR014314">
    <property type="entry name" value="Succ_DH_cytb556"/>
</dbReference>
<evidence type="ECO:0000256" key="1">
    <source>
        <dbReference type="ARBA" id="ARBA00004050"/>
    </source>
</evidence>
<dbReference type="OrthoDB" id="9799441at2"/>
<name>A0A1I4VLC2_9HYPH</name>
<evidence type="ECO:0000256" key="7">
    <source>
        <dbReference type="ARBA" id="ARBA00022723"/>
    </source>
</evidence>
<feature type="binding site" description="axial binding residue" evidence="12">
    <location>
        <position position="85"/>
    </location>
    <ligand>
        <name>heme</name>
        <dbReference type="ChEBI" id="CHEBI:30413"/>
        <note>ligand shared with second transmembrane subunit</note>
    </ligand>
    <ligandPart>
        <name>Fe</name>
        <dbReference type="ChEBI" id="CHEBI:18248"/>
    </ligandPart>
</feature>
<protein>
    <recommendedName>
        <fullName evidence="4">Succinate dehydrogenase cytochrome b556 subunit</fullName>
    </recommendedName>
</protein>
<keyword evidence="6 13" id="KW-0812">Transmembrane</keyword>
<comment type="cofactor">
    <cofactor evidence="12">
        <name>heme</name>
        <dbReference type="ChEBI" id="CHEBI:30413"/>
    </cofactor>
    <text evidence="12">The heme is bound between the two transmembrane subunits.</text>
</comment>
<feature type="transmembrane region" description="Helical" evidence="13">
    <location>
        <begin position="108"/>
        <end position="131"/>
    </location>
</feature>
<comment type="function">
    <text evidence="1">Membrane-anchoring subunit of succinate dehydrogenase (SDH).</text>
</comment>
<evidence type="ECO:0000256" key="10">
    <source>
        <dbReference type="ARBA" id="ARBA00023136"/>
    </source>
</evidence>
<evidence type="ECO:0000256" key="6">
    <source>
        <dbReference type="ARBA" id="ARBA00022692"/>
    </source>
</evidence>
<dbReference type="Gene3D" id="1.20.1300.10">
    <property type="entry name" value="Fumarate reductase/succinate dehydrogenase, transmembrane subunit"/>
    <property type="match status" value="1"/>
</dbReference>
<dbReference type="GO" id="GO:0006099">
    <property type="term" value="P:tricarboxylic acid cycle"/>
    <property type="evidence" value="ECO:0007669"/>
    <property type="project" value="InterPro"/>
</dbReference>
<comment type="similarity">
    <text evidence="3">Belongs to the cytochrome b560 family.</text>
</comment>
<dbReference type="Proteomes" id="UP000233491">
    <property type="component" value="Unassembled WGS sequence"/>
</dbReference>
<sequence length="132" mass="14329">MADARLAASRPLSPHLQVFRFILTMAMSIVHRITGGFLYVGTVFVAIWLVAAASGPEWFARVDGLYQSWIGRLILLGLVWSLIHHAIGGIRHFAWDLGYGFAPKTADLLALINLVAGIVLTIVVAVAAFVFA</sequence>
<gene>
    <name evidence="14" type="primary">sdhC</name>
    <name evidence="14" type="ORF">CXZ10_09780</name>
</gene>
<keyword evidence="10 13" id="KW-0472">Membrane</keyword>
<keyword evidence="7 12" id="KW-0479">Metal-binding</keyword>
<dbReference type="EMBL" id="PJNW01000005">
    <property type="protein sequence ID" value="PKR89641.1"/>
    <property type="molecule type" value="Genomic_DNA"/>
</dbReference>
<dbReference type="Pfam" id="PF01127">
    <property type="entry name" value="Sdh_cyt"/>
    <property type="match status" value="1"/>
</dbReference>
<comment type="caution">
    <text evidence="14">The sequence shown here is derived from an EMBL/GenBank/DDBJ whole genome shotgun (WGS) entry which is preliminary data.</text>
</comment>
<dbReference type="InterPro" id="IPR000701">
    <property type="entry name" value="SuccDH_FuR_B_TM-su"/>
</dbReference>
<feature type="transmembrane region" description="Helical" evidence="13">
    <location>
        <begin position="69"/>
        <end position="87"/>
    </location>
</feature>
<evidence type="ECO:0000256" key="2">
    <source>
        <dbReference type="ARBA" id="ARBA00004141"/>
    </source>
</evidence>
<evidence type="ECO:0000256" key="13">
    <source>
        <dbReference type="SAM" id="Phobius"/>
    </source>
</evidence>
<dbReference type="InterPro" id="IPR034804">
    <property type="entry name" value="SQR/QFR_C/D"/>
</dbReference>
<comment type="subcellular location">
    <subcellularLocation>
        <location evidence="2">Membrane</location>
        <topology evidence="2">Multi-pass membrane protein</topology>
    </subcellularLocation>
</comment>
<evidence type="ECO:0000256" key="11">
    <source>
        <dbReference type="ARBA" id="ARBA00025912"/>
    </source>
</evidence>
<comment type="subunit">
    <text evidence="11">Part of an enzyme complex containing four subunits: a flavoprotein, an iron-sulfur protein, plus two membrane-anchoring proteins, SdhC and SdhD. The complex can form homotrimers.</text>
</comment>
<reference evidence="14 15" key="1">
    <citation type="submission" date="2017-12" db="EMBL/GenBank/DDBJ databases">
        <title>Anaerobic carbon monoxide metabolism by Pleomorphomonas carboxyditropha sp. nov., a new mesophilic hydrogenogenic carboxidotroph.</title>
        <authorList>
            <person name="Esquivel-Elizondo S."/>
            <person name="Krajmalnik-Brown R."/>
        </authorList>
    </citation>
    <scope>NUCLEOTIDE SEQUENCE [LARGE SCALE GENOMIC DNA]</scope>
    <source>
        <strain evidence="14 15">R5-392</strain>
    </source>
</reference>
<dbReference type="GO" id="GO:0046872">
    <property type="term" value="F:metal ion binding"/>
    <property type="evidence" value="ECO:0007669"/>
    <property type="project" value="UniProtKB-KW"/>
</dbReference>
<keyword evidence="8 13" id="KW-1133">Transmembrane helix</keyword>
<dbReference type="PIRSF" id="PIRSF000178">
    <property type="entry name" value="SDH_cyt_b560"/>
    <property type="match status" value="1"/>
</dbReference>
<dbReference type="PROSITE" id="PS01001">
    <property type="entry name" value="SDH_CYT_2"/>
    <property type="match status" value="1"/>
</dbReference>
<dbReference type="AlphaFoldDB" id="A0A1I4VLC2"/>
<organism evidence="14 15">
    <name type="scientific">Pleomorphomonas diazotrophica</name>
    <dbReference type="NCBI Taxonomy" id="1166257"/>
    <lineage>
        <taxon>Bacteria</taxon>
        <taxon>Pseudomonadati</taxon>
        <taxon>Pseudomonadota</taxon>
        <taxon>Alphaproteobacteria</taxon>
        <taxon>Hyphomicrobiales</taxon>
        <taxon>Pleomorphomonadaceae</taxon>
        <taxon>Pleomorphomonas</taxon>
    </lineage>
</organism>
<dbReference type="GO" id="GO:0009055">
    <property type="term" value="F:electron transfer activity"/>
    <property type="evidence" value="ECO:0007669"/>
    <property type="project" value="InterPro"/>
</dbReference>
<keyword evidence="9 12" id="KW-0408">Iron</keyword>
<dbReference type="InterPro" id="IPR018495">
    <property type="entry name" value="Succ_DH_cyt_bsu_CS"/>
</dbReference>
<feature type="transmembrane region" description="Helical" evidence="13">
    <location>
        <begin position="21"/>
        <end position="49"/>
    </location>
</feature>
<evidence type="ECO:0000313" key="15">
    <source>
        <dbReference type="Proteomes" id="UP000233491"/>
    </source>
</evidence>
<dbReference type="PANTHER" id="PTHR10978">
    <property type="entry name" value="SUCCINATE DEHYDROGENASE CYTOCHROME B560 SUBUNIT"/>
    <property type="match status" value="1"/>
</dbReference>
<dbReference type="GO" id="GO:0016020">
    <property type="term" value="C:membrane"/>
    <property type="evidence" value="ECO:0007669"/>
    <property type="project" value="UniProtKB-SubCell"/>
</dbReference>
<evidence type="ECO:0000256" key="5">
    <source>
        <dbReference type="ARBA" id="ARBA00022617"/>
    </source>
</evidence>
<dbReference type="PROSITE" id="PS01000">
    <property type="entry name" value="SDH_CYT_1"/>
    <property type="match status" value="1"/>
</dbReference>
<evidence type="ECO:0000256" key="8">
    <source>
        <dbReference type="ARBA" id="ARBA00022989"/>
    </source>
</evidence>
<dbReference type="RefSeq" id="WP_101288949.1">
    <property type="nucleotide sequence ID" value="NZ_FOUQ01000012.1"/>
</dbReference>
<keyword evidence="5 12" id="KW-0349">Heme</keyword>